<evidence type="ECO:0000256" key="1">
    <source>
        <dbReference type="ARBA" id="ARBA00010932"/>
    </source>
</evidence>
<dbReference type="EMBL" id="OU892278">
    <property type="protein sequence ID" value="CAG9764720.1"/>
    <property type="molecule type" value="Genomic_DNA"/>
</dbReference>
<keyword evidence="2" id="KW-0131">Cell cycle</keyword>
<dbReference type="GO" id="GO:0019901">
    <property type="term" value="F:protein kinase binding"/>
    <property type="evidence" value="ECO:0007669"/>
    <property type="project" value="InterPro"/>
</dbReference>
<sequence length="209" mass="24630">MEFKSHVECFVKLLDEPLVVHLLKRDVCGAICDKYHLVVVFQFFMRADFQPEDYNTKNFFLALSLSHDLYDESKTLKEIIQHIYLSRAECKSLEVFKWEKFMLFKQMQYKGIIDRKICHKLFKLIPHKALQKNRREIHGGVLTSKYVCKKCLCPVNKASNLQEALAVNRRKSDIRLKAKKQKTDRNQFFPYADKSNVFRDKKASVDTSG</sequence>
<dbReference type="PANTHER" id="PTHR31545">
    <property type="entry name" value="SEEDY PROTEIN A/C FAMILY MEMBER"/>
    <property type="match status" value="1"/>
</dbReference>
<dbReference type="AlphaFoldDB" id="A0A9N9QH48"/>
<gene>
    <name evidence="3" type="ORF">CEUTPL_LOCUS5352</name>
</gene>
<evidence type="ECO:0000313" key="4">
    <source>
        <dbReference type="Proteomes" id="UP001152799"/>
    </source>
</evidence>
<comment type="similarity">
    <text evidence="1">Belongs to the Speedy/Ringo family.</text>
</comment>
<dbReference type="OrthoDB" id="9442170at2759"/>
<evidence type="ECO:0000256" key="2">
    <source>
        <dbReference type="ARBA" id="ARBA00023306"/>
    </source>
</evidence>
<proteinExistence type="inferred from homology"/>
<accession>A0A9N9QH48</accession>
<dbReference type="Proteomes" id="UP001152799">
    <property type="component" value="Chromosome 2"/>
</dbReference>
<dbReference type="PANTHER" id="PTHR31545:SF5">
    <property type="entry name" value="SPEEDY PROTEIN A"/>
    <property type="match status" value="1"/>
</dbReference>
<dbReference type="InterPro" id="IPR052316">
    <property type="entry name" value="Speedy-Ringo_regulator"/>
</dbReference>
<protein>
    <submittedName>
        <fullName evidence="3">Uncharacterized protein</fullName>
    </submittedName>
</protein>
<dbReference type="InterPro" id="IPR020984">
    <property type="entry name" value="Speedy"/>
</dbReference>
<reference evidence="3" key="1">
    <citation type="submission" date="2022-01" db="EMBL/GenBank/DDBJ databases">
        <authorList>
            <person name="King R."/>
        </authorList>
    </citation>
    <scope>NUCLEOTIDE SEQUENCE</scope>
</reference>
<name>A0A9N9QH48_9CUCU</name>
<dbReference type="Pfam" id="PF11357">
    <property type="entry name" value="Spy1"/>
    <property type="match status" value="1"/>
</dbReference>
<keyword evidence="4" id="KW-1185">Reference proteome</keyword>
<organism evidence="3 4">
    <name type="scientific">Ceutorhynchus assimilis</name>
    <name type="common">cabbage seed weevil</name>
    <dbReference type="NCBI Taxonomy" id="467358"/>
    <lineage>
        <taxon>Eukaryota</taxon>
        <taxon>Metazoa</taxon>
        <taxon>Ecdysozoa</taxon>
        <taxon>Arthropoda</taxon>
        <taxon>Hexapoda</taxon>
        <taxon>Insecta</taxon>
        <taxon>Pterygota</taxon>
        <taxon>Neoptera</taxon>
        <taxon>Endopterygota</taxon>
        <taxon>Coleoptera</taxon>
        <taxon>Polyphaga</taxon>
        <taxon>Cucujiformia</taxon>
        <taxon>Curculionidae</taxon>
        <taxon>Ceutorhynchinae</taxon>
        <taxon>Ceutorhynchus</taxon>
    </lineage>
</organism>
<evidence type="ECO:0000313" key="3">
    <source>
        <dbReference type="EMBL" id="CAG9764720.1"/>
    </source>
</evidence>